<reference evidence="2" key="1">
    <citation type="submission" date="2018-05" db="EMBL/GenBank/DDBJ databases">
        <authorList>
            <person name="Lanie J.A."/>
            <person name="Ng W.-L."/>
            <person name="Kazmierczak K.M."/>
            <person name="Andrzejewski T.M."/>
            <person name="Davidsen T.M."/>
            <person name="Wayne K.J."/>
            <person name="Tettelin H."/>
            <person name="Glass J.I."/>
            <person name="Rusch D."/>
            <person name="Podicherti R."/>
            <person name="Tsui H.-C.T."/>
            <person name="Winkler M.E."/>
        </authorList>
    </citation>
    <scope>NUCLEOTIDE SEQUENCE</scope>
</reference>
<dbReference type="AlphaFoldDB" id="A0A383CGW5"/>
<accession>A0A383CGW5</accession>
<feature type="non-terminal residue" evidence="2">
    <location>
        <position position="144"/>
    </location>
</feature>
<gene>
    <name evidence="2" type="ORF">METZ01_LOCUS484461</name>
</gene>
<name>A0A383CGW5_9ZZZZ</name>
<dbReference type="Pfam" id="PF07244">
    <property type="entry name" value="POTRA"/>
    <property type="match status" value="1"/>
</dbReference>
<dbReference type="Gene3D" id="3.10.20.310">
    <property type="entry name" value="membrane protein fhac"/>
    <property type="match status" value="1"/>
</dbReference>
<organism evidence="2">
    <name type="scientific">marine metagenome</name>
    <dbReference type="NCBI Taxonomy" id="408172"/>
    <lineage>
        <taxon>unclassified sequences</taxon>
        <taxon>metagenomes</taxon>
        <taxon>ecological metagenomes</taxon>
    </lineage>
</organism>
<dbReference type="EMBL" id="UINC01208852">
    <property type="protein sequence ID" value="SVE31607.1"/>
    <property type="molecule type" value="Genomic_DNA"/>
</dbReference>
<dbReference type="InterPro" id="IPR010827">
    <property type="entry name" value="BamA/TamA_POTRA"/>
</dbReference>
<dbReference type="GO" id="GO:0019867">
    <property type="term" value="C:outer membrane"/>
    <property type="evidence" value="ECO:0007669"/>
    <property type="project" value="InterPro"/>
</dbReference>
<sequence length="144" mass="16154">MRIKPYCIAILLLPVLLAAAPSLETFAGHKVLRIDIEGHRTTREHTIRREVHTATGQAFDPERWRADLQRLDNLDIFSSLNSNVQVTENGIILVLRMREIPPVVPYISYNVTDEDGWSFGPALKAVNLLGRDLFVAGYALFGGK</sequence>
<evidence type="ECO:0000259" key="1">
    <source>
        <dbReference type="Pfam" id="PF07244"/>
    </source>
</evidence>
<protein>
    <recommendedName>
        <fullName evidence="1">POTRA domain-containing protein</fullName>
    </recommendedName>
</protein>
<evidence type="ECO:0000313" key="2">
    <source>
        <dbReference type="EMBL" id="SVE31607.1"/>
    </source>
</evidence>
<feature type="domain" description="POTRA" evidence="1">
    <location>
        <begin position="31"/>
        <end position="93"/>
    </location>
</feature>
<proteinExistence type="predicted"/>